<accession>A0A3A6QN73</accession>
<protein>
    <recommendedName>
        <fullName evidence="1">PIN domain-containing protein</fullName>
    </recommendedName>
</protein>
<keyword evidence="3" id="KW-1185">Reference proteome</keyword>
<dbReference type="RefSeq" id="WP_133305121.1">
    <property type="nucleotide sequence ID" value="NZ_QMDW01000011.1"/>
</dbReference>
<feature type="domain" description="PIN" evidence="1">
    <location>
        <begin position="3"/>
        <end position="86"/>
    </location>
</feature>
<evidence type="ECO:0000313" key="3">
    <source>
        <dbReference type="Proteomes" id="UP000281564"/>
    </source>
</evidence>
<name>A0A3A6QN73_9EURY</name>
<dbReference type="InterPro" id="IPR002716">
    <property type="entry name" value="PIN_dom"/>
</dbReference>
<organism evidence="2 3">
    <name type="scientific">Halonotius pteroides</name>
    <dbReference type="NCBI Taxonomy" id="268735"/>
    <lineage>
        <taxon>Archaea</taxon>
        <taxon>Methanobacteriati</taxon>
        <taxon>Methanobacteriota</taxon>
        <taxon>Stenosarchaea group</taxon>
        <taxon>Halobacteria</taxon>
        <taxon>Halobacteriales</taxon>
        <taxon>Haloferacaceae</taxon>
        <taxon>Halonotius</taxon>
    </lineage>
</organism>
<evidence type="ECO:0000259" key="1">
    <source>
        <dbReference type="Pfam" id="PF01850"/>
    </source>
</evidence>
<comment type="caution">
    <text evidence="2">The sequence shown here is derived from an EMBL/GenBank/DDBJ whole genome shotgun (WGS) entry which is preliminary data.</text>
</comment>
<sequence>MKVFVDTNVFIASITDEPGRGDVATELLNGNHDFCTSILNLMEIRSVLTKKKRVEQERVEEVLADIYGGVDIYAPEISDQVSACDILRALNGAASHAWGIPVSRRHQN</sequence>
<reference evidence="2 3" key="1">
    <citation type="submission" date="2018-06" db="EMBL/GenBank/DDBJ databases">
        <title>Halonotius sp. F13-13 a new haloarchaeeon isolated from a solar saltern from Isla Cristina, Huelva, Spain.</title>
        <authorList>
            <person name="Duran-Viseras A."/>
            <person name="Sanchez-Porro C."/>
            <person name="Ventosa A."/>
        </authorList>
    </citation>
    <scope>NUCLEOTIDE SEQUENCE [LARGE SCALE GENOMIC DNA]</scope>
    <source>
        <strain evidence="2 3">CECT 7525</strain>
    </source>
</reference>
<gene>
    <name evidence="2" type="ORF">DP106_08825</name>
</gene>
<dbReference type="SUPFAM" id="SSF88723">
    <property type="entry name" value="PIN domain-like"/>
    <property type="match status" value="1"/>
</dbReference>
<dbReference type="EMBL" id="QMDW01000011">
    <property type="protein sequence ID" value="RJX49296.1"/>
    <property type="molecule type" value="Genomic_DNA"/>
</dbReference>
<dbReference type="OrthoDB" id="40200at2157"/>
<dbReference type="Pfam" id="PF01850">
    <property type="entry name" value="PIN"/>
    <property type="match status" value="1"/>
</dbReference>
<evidence type="ECO:0000313" key="2">
    <source>
        <dbReference type="EMBL" id="RJX49296.1"/>
    </source>
</evidence>
<dbReference type="Proteomes" id="UP000281564">
    <property type="component" value="Unassembled WGS sequence"/>
</dbReference>
<dbReference type="InterPro" id="IPR029060">
    <property type="entry name" value="PIN-like_dom_sf"/>
</dbReference>
<feature type="non-terminal residue" evidence="2">
    <location>
        <position position="108"/>
    </location>
</feature>
<proteinExistence type="predicted"/>
<dbReference type="Gene3D" id="3.40.50.1010">
    <property type="entry name" value="5'-nuclease"/>
    <property type="match status" value="1"/>
</dbReference>
<dbReference type="AlphaFoldDB" id="A0A3A6QN73"/>